<dbReference type="PROSITE" id="PS50259">
    <property type="entry name" value="G_PROTEIN_RECEP_F3_4"/>
    <property type="match status" value="1"/>
</dbReference>
<dbReference type="PRINTS" id="PR01054">
    <property type="entry name" value="MTABOTROPC4R"/>
</dbReference>
<keyword evidence="6 14" id="KW-1133">Transmembrane helix</keyword>
<feature type="transmembrane region" description="Helical" evidence="14">
    <location>
        <begin position="725"/>
        <end position="751"/>
    </location>
</feature>
<dbReference type="EMBL" id="AAGW02017771">
    <property type="status" value="NOT_ANNOTATED_CDS"/>
    <property type="molecule type" value="Genomic_DNA"/>
</dbReference>
<feature type="region of interest" description="Disordered" evidence="13">
    <location>
        <begin position="43"/>
        <end position="65"/>
    </location>
</feature>
<name>A0A5F9D706_RABIT</name>
<dbReference type="PROSITE" id="PS00979">
    <property type="entry name" value="G_PROTEIN_RECEP_F3_1"/>
    <property type="match status" value="1"/>
</dbReference>
<evidence type="ECO:0000259" key="16">
    <source>
        <dbReference type="PROSITE" id="PS50259"/>
    </source>
</evidence>
<dbReference type="InterPro" id="IPR017978">
    <property type="entry name" value="GPCR_3_C"/>
</dbReference>
<reference evidence="17" key="2">
    <citation type="submission" date="2025-08" db="UniProtKB">
        <authorList>
            <consortium name="Ensembl"/>
        </authorList>
    </citation>
    <scope>IDENTIFICATION</scope>
    <source>
        <strain evidence="17">Thorbecke</strain>
    </source>
</reference>
<dbReference type="InterPro" id="IPR017979">
    <property type="entry name" value="GPCR_3_CS"/>
</dbReference>
<dbReference type="Proteomes" id="UP000001811">
    <property type="component" value="Chromosome 12"/>
</dbReference>
<reference evidence="17 18" key="1">
    <citation type="journal article" date="2011" name="Nature">
        <title>A high-resolution map of human evolutionary constraint using 29 mammals.</title>
        <authorList>
            <person name="Lindblad-Toh K."/>
            <person name="Garber M."/>
            <person name="Zuk O."/>
            <person name="Lin M.F."/>
            <person name="Parker B.J."/>
            <person name="Washietl S."/>
            <person name="Kheradpour P."/>
            <person name="Ernst J."/>
            <person name="Jordan G."/>
            <person name="Mauceli E."/>
            <person name="Ward L.D."/>
            <person name="Lowe C.B."/>
            <person name="Holloway A.K."/>
            <person name="Clamp M."/>
            <person name="Gnerre S."/>
            <person name="Alfoldi J."/>
            <person name="Beal K."/>
            <person name="Chang J."/>
            <person name="Clawson H."/>
            <person name="Cuff J."/>
            <person name="Di Palma F."/>
            <person name="Fitzgerald S."/>
            <person name="Flicek P."/>
            <person name="Guttman M."/>
            <person name="Hubisz M.J."/>
            <person name="Jaffe D.B."/>
            <person name="Jungreis I."/>
            <person name="Kent W.J."/>
            <person name="Kostka D."/>
            <person name="Lara M."/>
            <person name="Martins A.L."/>
            <person name="Massingham T."/>
            <person name="Moltke I."/>
            <person name="Raney B.J."/>
            <person name="Rasmussen M.D."/>
            <person name="Robinson J."/>
            <person name="Stark A."/>
            <person name="Vilella A.J."/>
            <person name="Wen J."/>
            <person name="Xie X."/>
            <person name="Zody M.C."/>
            <person name="Baldwin J."/>
            <person name="Bloom T."/>
            <person name="Chin C.W."/>
            <person name="Heiman D."/>
            <person name="Nicol R."/>
            <person name="Nusbaum C."/>
            <person name="Young S."/>
            <person name="Wilkinson J."/>
            <person name="Worley K.C."/>
            <person name="Kovar C.L."/>
            <person name="Muzny D.M."/>
            <person name="Gibbs R.A."/>
            <person name="Cree A."/>
            <person name="Dihn H.H."/>
            <person name="Fowler G."/>
            <person name="Jhangiani S."/>
            <person name="Joshi V."/>
            <person name="Lee S."/>
            <person name="Lewis L.R."/>
            <person name="Nazareth L.V."/>
            <person name="Okwuonu G."/>
            <person name="Santibanez J."/>
            <person name="Warren W.C."/>
            <person name="Mardis E.R."/>
            <person name="Weinstock G.M."/>
            <person name="Wilson R.K."/>
            <person name="Delehaunty K."/>
            <person name="Dooling D."/>
            <person name="Fronik C."/>
            <person name="Fulton L."/>
            <person name="Fulton B."/>
            <person name="Graves T."/>
            <person name="Minx P."/>
            <person name="Sodergren E."/>
            <person name="Birney E."/>
            <person name="Margulies E.H."/>
            <person name="Herrero J."/>
            <person name="Green E.D."/>
            <person name="Haussler D."/>
            <person name="Siepel A."/>
            <person name="Goldman N."/>
            <person name="Pollard K.S."/>
            <person name="Pedersen J.S."/>
            <person name="Lander E.S."/>
            <person name="Kellis M."/>
        </authorList>
    </citation>
    <scope>NUCLEOTIDE SEQUENCE [LARGE SCALE GENOMIC DNA]</scope>
    <source>
        <strain evidence="17 18">Thorbecke inbred</strain>
    </source>
</reference>
<evidence type="ECO:0000256" key="5">
    <source>
        <dbReference type="ARBA" id="ARBA00022729"/>
    </source>
</evidence>
<dbReference type="InterPro" id="IPR001828">
    <property type="entry name" value="ANF_lig-bd_rcpt"/>
</dbReference>
<feature type="domain" description="G-protein coupled receptors family 3 profile" evidence="16">
    <location>
        <begin position="725"/>
        <end position="965"/>
    </location>
</feature>
<dbReference type="InterPro" id="IPR000337">
    <property type="entry name" value="GPCR_3"/>
</dbReference>
<keyword evidence="9" id="KW-1015">Disulfide bond</keyword>
<dbReference type="GO" id="GO:0005886">
    <property type="term" value="C:plasma membrane"/>
    <property type="evidence" value="ECO:0007669"/>
    <property type="project" value="UniProtKB-SubCell"/>
</dbReference>
<dbReference type="Pfam" id="PF07562">
    <property type="entry name" value="NCD3G"/>
    <property type="match status" value="1"/>
</dbReference>
<dbReference type="EMBL" id="AAGW02017773">
    <property type="status" value="NOT_ANNOTATED_CDS"/>
    <property type="molecule type" value="Genomic_DNA"/>
</dbReference>
<keyword evidence="8 14" id="KW-0472">Membrane</keyword>
<dbReference type="AlphaFoldDB" id="A0A5F9D706"/>
<evidence type="ECO:0000313" key="17">
    <source>
        <dbReference type="Ensembl" id="ENSOCUP00000042017.1"/>
    </source>
</evidence>
<protein>
    <submittedName>
        <fullName evidence="17">Glutamate metabotropic receptor 4</fullName>
    </submittedName>
</protein>
<dbReference type="SUPFAM" id="SSF53822">
    <property type="entry name" value="Periplasmic binding protein-like I"/>
    <property type="match status" value="1"/>
</dbReference>
<gene>
    <name evidence="17" type="primary">GRM4</name>
</gene>
<feature type="transmembrane region" description="Helical" evidence="14">
    <location>
        <begin position="763"/>
        <end position="783"/>
    </location>
</feature>
<dbReference type="PROSITE" id="PS00981">
    <property type="entry name" value="G_PROTEIN_RECEP_F3_3"/>
    <property type="match status" value="1"/>
</dbReference>
<evidence type="ECO:0000256" key="13">
    <source>
        <dbReference type="SAM" id="MobiDB-lite"/>
    </source>
</evidence>
<dbReference type="InterPro" id="IPR001786">
    <property type="entry name" value="GPCR_3_mGluR4"/>
</dbReference>
<feature type="transmembrane region" description="Helical" evidence="14">
    <location>
        <begin position="889"/>
        <end position="910"/>
    </location>
</feature>
<keyword evidence="3" id="KW-1003">Cell membrane</keyword>
<dbReference type="Gene3D" id="2.10.50.30">
    <property type="entry name" value="GPCR, family 3, nine cysteines domain"/>
    <property type="match status" value="1"/>
</dbReference>
<reference evidence="17" key="3">
    <citation type="submission" date="2025-09" db="UniProtKB">
        <authorList>
            <consortium name="Ensembl"/>
        </authorList>
    </citation>
    <scope>IDENTIFICATION</scope>
    <source>
        <strain evidence="17">Thorbecke</strain>
    </source>
</reference>
<evidence type="ECO:0000256" key="1">
    <source>
        <dbReference type="ARBA" id="ARBA00004651"/>
    </source>
</evidence>
<dbReference type="Ensembl" id="ENSOCUT00000062210.1">
    <property type="protein sequence ID" value="ENSOCUP00000042017.1"/>
    <property type="gene ID" value="ENSOCUG00000002450.4"/>
</dbReference>
<dbReference type="InterPro" id="IPR028082">
    <property type="entry name" value="Peripla_BP_I"/>
</dbReference>
<dbReference type="EMBL" id="AAGW02017772">
    <property type="status" value="NOT_ANNOTATED_CDS"/>
    <property type="molecule type" value="Genomic_DNA"/>
</dbReference>
<evidence type="ECO:0000256" key="7">
    <source>
        <dbReference type="ARBA" id="ARBA00023040"/>
    </source>
</evidence>
<dbReference type="Gene3D" id="3.40.50.2300">
    <property type="match status" value="2"/>
</dbReference>
<dbReference type="InterPro" id="IPR000162">
    <property type="entry name" value="GPCR_3_mtglu_rcpt"/>
</dbReference>
<dbReference type="InterPro" id="IPR038550">
    <property type="entry name" value="GPCR_3_9-Cys_sf"/>
</dbReference>
<dbReference type="FunFam" id="3.40.50.2300:FF:000009">
    <property type="entry name" value="Glutamate receptor, metabotropic 4"/>
    <property type="match status" value="1"/>
</dbReference>
<comment type="subcellular location">
    <subcellularLocation>
        <location evidence="1">Cell membrane</location>
        <topology evidence="1">Multi-pass membrane protein</topology>
    </subcellularLocation>
</comment>
<dbReference type="InterPro" id="IPR050726">
    <property type="entry name" value="mGluR"/>
</dbReference>
<evidence type="ECO:0000256" key="6">
    <source>
        <dbReference type="ARBA" id="ARBA00022989"/>
    </source>
</evidence>
<dbReference type="Pfam" id="PF00003">
    <property type="entry name" value="7tm_3"/>
    <property type="match status" value="1"/>
</dbReference>
<evidence type="ECO:0000256" key="14">
    <source>
        <dbReference type="SAM" id="Phobius"/>
    </source>
</evidence>
<proteinExistence type="inferred from homology"/>
<dbReference type="InterPro" id="IPR011500">
    <property type="entry name" value="GPCR_3_9-Cys_dom"/>
</dbReference>
<dbReference type="PRINTS" id="PR00593">
    <property type="entry name" value="MTABOTROPICR"/>
</dbReference>
<evidence type="ECO:0000313" key="18">
    <source>
        <dbReference type="Proteomes" id="UP000001811"/>
    </source>
</evidence>
<keyword evidence="7" id="KW-0297">G-protein coupled receptor</keyword>
<evidence type="ECO:0000256" key="10">
    <source>
        <dbReference type="ARBA" id="ARBA00023170"/>
    </source>
</evidence>
<dbReference type="FunFam" id="3.40.50.2300:FF:000176">
    <property type="entry name" value="metabotropic glutamate receptor 7"/>
    <property type="match status" value="1"/>
</dbReference>
<evidence type="ECO:0000256" key="2">
    <source>
        <dbReference type="ARBA" id="ARBA00007242"/>
    </source>
</evidence>
<evidence type="ECO:0000256" key="12">
    <source>
        <dbReference type="ARBA" id="ARBA00023224"/>
    </source>
</evidence>
<dbReference type="PANTHER" id="PTHR24060">
    <property type="entry name" value="METABOTROPIC GLUTAMATE RECEPTOR"/>
    <property type="match status" value="1"/>
</dbReference>
<evidence type="ECO:0000256" key="3">
    <source>
        <dbReference type="ARBA" id="ARBA00022475"/>
    </source>
</evidence>
<dbReference type="FunFam" id="3.40.50.2300:FF:000196">
    <property type="entry name" value="Glutamate metabotropic receptor 7"/>
    <property type="match status" value="1"/>
</dbReference>
<evidence type="ECO:0000256" key="11">
    <source>
        <dbReference type="ARBA" id="ARBA00023180"/>
    </source>
</evidence>
<keyword evidence="11" id="KW-0325">Glycoprotein</keyword>
<evidence type="ECO:0000256" key="15">
    <source>
        <dbReference type="SAM" id="SignalP"/>
    </source>
</evidence>
<feature type="transmembrane region" description="Helical" evidence="14">
    <location>
        <begin position="922"/>
        <end position="944"/>
    </location>
</feature>
<keyword evidence="4 14" id="KW-0812">Transmembrane</keyword>
<dbReference type="CDD" id="cd06376">
    <property type="entry name" value="PBP1_mGluR_groupIII"/>
    <property type="match status" value="1"/>
</dbReference>
<keyword evidence="5 15" id="KW-0732">Signal</keyword>
<keyword evidence="10" id="KW-0675">Receptor</keyword>
<organism evidence="17 18">
    <name type="scientific">Oryctolagus cuniculus</name>
    <name type="common">Rabbit</name>
    <dbReference type="NCBI Taxonomy" id="9986"/>
    <lineage>
        <taxon>Eukaryota</taxon>
        <taxon>Metazoa</taxon>
        <taxon>Chordata</taxon>
        <taxon>Craniata</taxon>
        <taxon>Vertebrata</taxon>
        <taxon>Euteleostomi</taxon>
        <taxon>Mammalia</taxon>
        <taxon>Eutheria</taxon>
        <taxon>Euarchontoglires</taxon>
        <taxon>Glires</taxon>
        <taxon>Lagomorpha</taxon>
        <taxon>Leporidae</taxon>
        <taxon>Oryctolagus</taxon>
    </lineage>
</organism>
<feature type="chain" id="PRO_5023825264" evidence="15">
    <location>
        <begin position="27"/>
        <end position="1024"/>
    </location>
</feature>
<dbReference type="Pfam" id="PF01094">
    <property type="entry name" value="ANF_receptor"/>
    <property type="match status" value="1"/>
</dbReference>
<keyword evidence="12" id="KW-0807">Transducer</keyword>
<keyword evidence="18" id="KW-1185">Reference proteome</keyword>
<accession>A0A5F9D706</accession>
<sequence>MSSWGFSLISFPSLSLSLSLLRLVGGEEPSCFLLDAKIRQAGSTLPSPQSAAKHRPAALGGRDPRLPATPAARCRLWAGTLWASQRGGSGREPQHGSALRPLKRPCPCVPRLPPPQCGQAPAWARSGARCAWVSRESKMPGKRGGSRWWARLPLCLLLSLSGPWLPSSLGKPKGHPHMNSIRIDGDITLGGLFPVHGRGSEGKACGELKKEKGIHRLEAMLFALDRINNDPDLLPNITLGARILDTCSRDTHALEQSLTFVQALIEKDGTEVRCGSGGPPIITKPERVVGVIGASGSSVSIMVANILRLFKIPQISYASTAPDLSDNSRYDFFSRVVPSDTYQAQAMVDIVRALKWNYVSTLASEGSYGESGVEAFIQKSREDGGVCIAQSVKIPREPKTGEFDKIIRRLLETSNARGVIIFANEDDIRRVLEAARRANQTGHFFWMGSDSWGSKSAPVLHLEEVAEGAVTILPKRMSVRGFDRYFSSRTLDNNRRNIWFAEFWEDNFHCKLSRHALKKGSHLKKCTNRERIGQDSAYEQEGKVQFVIDAVYAMGHALHAMHRDLCPGRVGLCPRMDPVDGTQLLKYIRNVNFSGIAGNPVTFNENGDAPGRYDIYQYQLRNGSAEYKVIGSWTDHLHLRIERMHWPGSGQQLPRSICSLPCQPGERKKTVKGMPCCWHCEPCTGYQYQVDRYTCKTCPYDMRPTENRTGCRPIPIIKLEWDSPWAVLPLFLAVVGIAATLFVVVTFVRYNDTPIVKASGRELSYVLLAGIFLCYATTFLMIAEPDLGTCSLRRIFLGLGMSISYAALLTKTNRIYRIFEQGKRSVSAPRFISPASQLAITFSLISLQLLGICVWFVVDPSHSVVDFQDQRTLDPRFARGVLKCDISDLSLICLLGYSMLLMVTCTVYAIKTRGVPETFNEAKPIGFTMYTTCIVWLAFIPIFFGTSQSADKLYIQTTTLTVSNVPKRKRSLKAVVTAATMSNKFTQKGGFRPNGEAKSELCENLEAPALATKQTYVTYSNHAI</sequence>
<feature type="signal peptide" evidence="15">
    <location>
        <begin position="1"/>
        <end position="26"/>
    </location>
</feature>
<dbReference type="Bgee" id="ENSOCUG00000002450">
    <property type="expression patterns" value="Expressed in prefrontal cortex and 2 other cell types or tissues"/>
</dbReference>
<evidence type="ECO:0000256" key="8">
    <source>
        <dbReference type="ARBA" id="ARBA00023136"/>
    </source>
</evidence>
<feature type="transmembrane region" description="Helical" evidence="14">
    <location>
        <begin position="795"/>
        <end position="816"/>
    </location>
</feature>
<dbReference type="FunFam" id="2.10.50.30:FF:000001">
    <property type="entry name" value="metabotropic glutamate receptor 1"/>
    <property type="match status" value="1"/>
</dbReference>
<evidence type="ECO:0000256" key="4">
    <source>
        <dbReference type="ARBA" id="ARBA00022692"/>
    </source>
</evidence>
<dbReference type="PROSITE" id="PS00980">
    <property type="entry name" value="G_PROTEIN_RECEP_F3_2"/>
    <property type="match status" value="1"/>
</dbReference>
<evidence type="ECO:0000256" key="9">
    <source>
        <dbReference type="ARBA" id="ARBA00023157"/>
    </source>
</evidence>
<dbReference type="GO" id="GO:0004930">
    <property type="term" value="F:G protein-coupled receptor activity"/>
    <property type="evidence" value="ECO:0007669"/>
    <property type="project" value="UniProtKB-KW"/>
</dbReference>
<comment type="similarity">
    <text evidence="2">Belongs to the G-protein coupled receptor 3 family.</text>
</comment>
<dbReference type="GeneTree" id="ENSGT01030000234648"/>
<dbReference type="PRINTS" id="PR00248">
    <property type="entry name" value="GPCRMGR"/>
</dbReference>